<dbReference type="Proteomes" id="UP000006094">
    <property type="component" value="Chromosome"/>
</dbReference>
<organism evidence="2 3">
    <name type="scientific">Gottschalkia acidurici (strain ATCC 7906 / DSM 604 / BCRC 14475 / CIP 104303 / KCTC 5404 / NCIMB 10678 / 9a)</name>
    <name type="common">Clostridium acidurici</name>
    <dbReference type="NCBI Taxonomy" id="1128398"/>
    <lineage>
        <taxon>Bacteria</taxon>
        <taxon>Bacillati</taxon>
        <taxon>Bacillota</taxon>
        <taxon>Tissierellia</taxon>
        <taxon>Tissierellales</taxon>
        <taxon>Gottschalkiaceae</taxon>
        <taxon>Gottschalkia</taxon>
    </lineage>
</organism>
<name>K0AYU2_GOTA9</name>
<dbReference type="Gene3D" id="3.30.70.270">
    <property type="match status" value="1"/>
</dbReference>
<dbReference type="PROSITE" id="PS50887">
    <property type="entry name" value="GGDEF"/>
    <property type="match status" value="1"/>
</dbReference>
<reference evidence="2 3" key="1">
    <citation type="journal article" date="2012" name="PLoS ONE">
        <title>The purine-utilizing bacterium Clostridium acidurici 9a: a genome-guided metabolic reconsideration.</title>
        <authorList>
            <person name="Hartwich K."/>
            <person name="Poehlein A."/>
            <person name="Daniel R."/>
        </authorList>
    </citation>
    <scope>NUCLEOTIDE SEQUENCE [LARGE SCALE GENOMIC DNA]</scope>
    <source>
        <strain evidence="3">ATCC 7906 / DSM 604 / BCRC 14475 / CIP 104303 / KCTC 5404 / NCIMB 10678 / 9a</strain>
    </source>
</reference>
<dbReference type="PANTHER" id="PTHR45138:SF9">
    <property type="entry name" value="DIGUANYLATE CYCLASE DGCM-RELATED"/>
    <property type="match status" value="1"/>
</dbReference>
<dbReference type="GO" id="GO:0052621">
    <property type="term" value="F:diguanylate cyclase activity"/>
    <property type="evidence" value="ECO:0007669"/>
    <property type="project" value="TreeGrafter"/>
</dbReference>
<dbReference type="eggNOG" id="COG3706">
    <property type="taxonomic scope" value="Bacteria"/>
</dbReference>
<keyword evidence="3" id="KW-1185">Reference proteome</keyword>
<evidence type="ECO:0000259" key="1">
    <source>
        <dbReference type="PROSITE" id="PS50887"/>
    </source>
</evidence>
<protein>
    <submittedName>
        <fullName evidence="2">Diguanylate cyclase (GGDEF) domain-containing protein</fullName>
    </submittedName>
</protein>
<dbReference type="SMART" id="SM00267">
    <property type="entry name" value="GGDEF"/>
    <property type="match status" value="1"/>
</dbReference>
<dbReference type="InterPro" id="IPR000160">
    <property type="entry name" value="GGDEF_dom"/>
</dbReference>
<dbReference type="FunFam" id="3.30.70.270:FF:000001">
    <property type="entry name" value="Diguanylate cyclase domain protein"/>
    <property type="match status" value="1"/>
</dbReference>
<gene>
    <name evidence="2" type="ordered locus">Curi_c05160</name>
</gene>
<accession>K0AYU2</accession>
<dbReference type="SUPFAM" id="SSF55073">
    <property type="entry name" value="Nucleotide cyclase"/>
    <property type="match status" value="1"/>
</dbReference>
<dbReference type="AlphaFoldDB" id="K0AYU2"/>
<proteinExistence type="predicted"/>
<dbReference type="CDD" id="cd01949">
    <property type="entry name" value="GGDEF"/>
    <property type="match status" value="1"/>
</dbReference>
<dbReference type="KEGG" id="cad:Curi_c05160"/>
<dbReference type="STRING" id="1128398.Curi_c05160"/>
<dbReference type="InterPro" id="IPR050469">
    <property type="entry name" value="Diguanylate_Cyclase"/>
</dbReference>
<dbReference type="OrthoDB" id="9759607at2"/>
<evidence type="ECO:0000313" key="2">
    <source>
        <dbReference type="EMBL" id="AFS77591.1"/>
    </source>
</evidence>
<dbReference type="InterPro" id="IPR043128">
    <property type="entry name" value="Rev_trsase/Diguanyl_cyclase"/>
</dbReference>
<dbReference type="Pfam" id="PF00990">
    <property type="entry name" value="GGDEF"/>
    <property type="match status" value="1"/>
</dbReference>
<dbReference type="RefSeq" id="WP_014966728.1">
    <property type="nucleotide sequence ID" value="NC_018664.1"/>
</dbReference>
<dbReference type="PATRIC" id="fig|1128398.3.peg.541"/>
<dbReference type="InterPro" id="IPR029787">
    <property type="entry name" value="Nucleotide_cyclase"/>
</dbReference>
<sequence>MEEYYEKLKEIEPVDKLFDYIRIIDIKDKSVFYEQRINSSLISVPPFVYKKRQELYNNCIARNKAIYQVEQEGQLLLLFAVLPVSIDKEKLVMECIANITGRITINGSLDESANALNNAYRLSVTDELTGLYNRRYINHTLPLDIADCVNQEIPLSVLFTDLDYFKEINDDYGHSAGDYFLYEFAIELRKNIRKDVDWIARYGGDEFLLCLIGVNNSKAKTIADQIRKSIEQKIFVYDGNEIKTTCSIGVYTLSQFHDLPTSDYILKEVDNHLYKAKKSGRNKVM</sequence>
<dbReference type="EMBL" id="CP003326">
    <property type="protein sequence ID" value="AFS77591.1"/>
    <property type="molecule type" value="Genomic_DNA"/>
</dbReference>
<dbReference type="PANTHER" id="PTHR45138">
    <property type="entry name" value="REGULATORY COMPONENTS OF SENSORY TRANSDUCTION SYSTEM"/>
    <property type="match status" value="1"/>
</dbReference>
<dbReference type="HOGENOM" id="CLU_000445_11_4_9"/>
<dbReference type="NCBIfam" id="TIGR00254">
    <property type="entry name" value="GGDEF"/>
    <property type="match status" value="1"/>
</dbReference>
<feature type="domain" description="GGDEF" evidence="1">
    <location>
        <begin position="153"/>
        <end position="285"/>
    </location>
</feature>
<evidence type="ECO:0000313" key="3">
    <source>
        <dbReference type="Proteomes" id="UP000006094"/>
    </source>
</evidence>